<organism evidence="2 3">
    <name type="scientific">Candidatus Yanofskybacteria bacterium GW2011_GWA2_44_9</name>
    <dbReference type="NCBI Taxonomy" id="1619025"/>
    <lineage>
        <taxon>Bacteria</taxon>
        <taxon>Candidatus Yanofskyibacteriota</taxon>
    </lineage>
</organism>
<reference evidence="2 3" key="1">
    <citation type="journal article" date="2015" name="Nature">
        <title>rRNA introns, odd ribosomes, and small enigmatic genomes across a large radiation of phyla.</title>
        <authorList>
            <person name="Brown C.T."/>
            <person name="Hug L.A."/>
            <person name="Thomas B.C."/>
            <person name="Sharon I."/>
            <person name="Castelle C.J."/>
            <person name="Singh A."/>
            <person name="Wilkins M.J."/>
            <person name="Williams K.H."/>
            <person name="Banfield J.F."/>
        </authorList>
    </citation>
    <scope>NUCLEOTIDE SEQUENCE [LARGE SCALE GENOMIC DNA]</scope>
</reference>
<dbReference type="InterPro" id="IPR048846">
    <property type="entry name" value="PaaX-like_central"/>
</dbReference>
<proteinExistence type="predicted"/>
<evidence type="ECO:0000259" key="1">
    <source>
        <dbReference type="Pfam" id="PF20803"/>
    </source>
</evidence>
<dbReference type="AlphaFoldDB" id="A0A0G1KC60"/>
<comment type="caution">
    <text evidence="2">The sequence shown here is derived from an EMBL/GenBank/DDBJ whole genome shotgun (WGS) entry which is preliminary data.</text>
</comment>
<dbReference type="GO" id="GO:0006351">
    <property type="term" value="P:DNA-templated transcription"/>
    <property type="evidence" value="ECO:0007669"/>
    <property type="project" value="TreeGrafter"/>
</dbReference>
<name>A0A0G1KC60_9BACT</name>
<evidence type="ECO:0000313" key="3">
    <source>
        <dbReference type="Proteomes" id="UP000034032"/>
    </source>
</evidence>
<dbReference type="Proteomes" id="UP000034032">
    <property type="component" value="Unassembled WGS sequence"/>
</dbReference>
<dbReference type="EMBL" id="LCJR01000024">
    <property type="protein sequence ID" value="KKT81178.1"/>
    <property type="molecule type" value="Genomic_DNA"/>
</dbReference>
<evidence type="ECO:0000313" key="2">
    <source>
        <dbReference type="EMBL" id="KKT81178.1"/>
    </source>
</evidence>
<dbReference type="Pfam" id="PF20803">
    <property type="entry name" value="PaaX_M"/>
    <property type="match status" value="1"/>
</dbReference>
<protein>
    <submittedName>
        <fullName evidence="2">Transcriptional regulator, PaaX family</fullName>
    </submittedName>
</protein>
<dbReference type="PANTHER" id="PTHR30319">
    <property type="entry name" value="PHENYLACETIC ACID REGULATOR-RELATED TRANSCRIPTIONAL REPRESSOR"/>
    <property type="match status" value="1"/>
</dbReference>
<feature type="domain" description="Transcriptional repressor PaaX-like central Cas2-like" evidence="1">
    <location>
        <begin position="98"/>
        <end position="173"/>
    </location>
</feature>
<dbReference type="PANTHER" id="PTHR30319:SF1">
    <property type="entry name" value="TRANSCRIPTIONAL REPRESSOR PAAX"/>
    <property type="match status" value="1"/>
</dbReference>
<gene>
    <name evidence="2" type="ORF">UW79_C0024G0001</name>
</gene>
<accession>A0A0G1KC60</accession>
<dbReference type="Gene3D" id="3.30.70.2650">
    <property type="match status" value="1"/>
</dbReference>
<sequence length="182" mass="22162">MQISSVGSMILMIVREIGEITVNAFFNPKYAKKYGYGNRYEKRNSYHVAISRLRRRGFITQYKNKEIYRLTSLGEKEAFLCALKDFRLSTDKNSPQDTNWDGKWRMIFFDIPEKKRRYRDELRLMLKVIGFKEFQKSIWAYPYKVPNFLKEILFEEQMKHYTRLITTDKIEYDKDLRRMFKL</sequence>